<dbReference type="PANTHER" id="PTHR23046">
    <property type="entry name" value="PHOSPHORIBOSYLAMINOIMIDAZOLE CARBOXYLASE CATALYTIC SUBUNIT"/>
    <property type="match status" value="1"/>
</dbReference>
<feature type="binding site" evidence="3 5">
    <location>
        <position position="12"/>
    </location>
    <ligand>
        <name>substrate</name>
    </ligand>
</feature>
<comment type="caution">
    <text evidence="7">The sequence shown here is derived from an EMBL/GenBank/DDBJ whole genome shotgun (WGS) entry which is preliminary data.</text>
</comment>
<dbReference type="GO" id="GO:0034023">
    <property type="term" value="F:5-(carboxyamino)imidazole ribonucleotide mutase activity"/>
    <property type="evidence" value="ECO:0007669"/>
    <property type="project" value="UniProtKB-UniRule"/>
</dbReference>
<dbReference type="NCBIfam" id="TIGR01162">
    <property type="entry name" value="purE"/>
    <property type="match status" value="1"/>
</dbReference>
<dbReference type="HAMAP" id="MF_01929">
    <property type="entry name" value="PurE_classI"/>
    <property type="match status" value="1"/>
</dbReference>
<protein>
    <recommendedName>
        <fullName evidence="3 4">N5-carboxyaminoimidazole ribonucleotide mutase</fullName>
        <shortName evidence="3 4">N5-CAIR mutase</shortName>
        <ecNumber evidence="3 4">5.4.99.18</ecNumber>
    </recommendedName>
    <alternativeName>
        <fullName evidence="3">5-(carboxyamino)imidazole ribonucleotide mutase</fullName>
    </alternativeName>
</protein>
<dbReference type="InterPro" id="IPR033747">
    <property type="entry name" value="PurE_ClassI"/>
</dbReference>
<evidence type="ECO:0000256" key="1">
    <source>
        <dbReference type="ARBA" id="ARBA00022755"/>
    </source>
</evidence>
<comment type="catalytic activity">
    <reaction evidence="3 4">
        <text>5-carboxyamino-1-(5-phospho-D-ribosyl)imidazole + H(+) = 5-amino-1-(5-phospho-D-ribosyl)imidazole-4-carboxylate</text>
        <dbReference type="Rhea" id="RHEA:13193"/>
        <dbReference type="ChEBI" id="CHEBI:15378"/>
        <dbReference type="ChEBI" id="CHEBI:58730"/>
        <dbReference type="ChEBI" id="CHEBI:77657"/>
        <dbReference type="EC" id="5.4.99.18"/>
    </reaction>
</comment>
<evidence type="ECO:0000256" key="4">
    <source>
        <dbReference type="PIRNR" id="PIRNR001338"/>
    </source>
</evidence>
<sequence>MKIWIIMGSTSDRDFMAHAEDILKKENVPFETFIHSAHREPEKIRDLVSRAKDEKVMAIIAGAGLAAHLPGFVASLTDIPVLGVPLPASTLGGIDSLLSIVQMPAGVPVATFGIGKHGAKNAALFASRLYKRITSTSNCIGALVT</sequence>
<dbReference type="AlphaFoldDB" id="A0A0S8G570"/>
<feature type="domain" description="PurE" evidence="6">
    <location>
        <begin position="1"/>
        <end position="135"/>
    </location>
</feature>
<evidence type="ECO:0000259" key="6">
    <source>
        <dbReference type="SMART" id="SM01001"/>
    </source>
</evidence>
<dbReference type="UniPathway" id="UPA00074">
    <property type="reaction ID" value="UER00943"/>
</dbReference>
<dbReference type="SUPFAM" id="SSF52255">
    <property type="entry name" value="N5-CAIR mutase (phosphoribosylaminoimidazole carboxylase, PurE)"/>
    <property type="match status" value="1"/>
</dbReference>
<keyword evidence="1 3" id="KW-0658">Purine biosynthesis</keyword>
<dbReference type="PATRIC" id="fig|1703780.3.peg.2323"/>
<name>A0A0S8G570_UNCW3</name>
<evidence type="ECO:0000256" key="3">
    <source>
        <dbReference type="HAMAP-Rule" id="MF_01929"/>
    </source>
</evidence>
<dbReference type="PANTHER" id="PTHR23046:SF2">
    <property type="entry name" value="PHOSPHORIBOSYLAMINOIMIDAZOLE CARBOXYLASE"/>
    <property type="match status" value="1"/>
</dbReference>
<dbReference type="Gene3D" id="3.40.50.1970">
    <property type="match status" value="1"/>
</dbReference>
<evidence type="ECO:0000256" key="5">
    <source>
        <dbReference type="PIRSR" id="PIRSR001338-1"/>
    </source>
</evidence>
<dbReference type="Pfam" id="PF00731">
    <property type="entry name" value="AIRC"/>
    <property type="match status" value="1"/>
</dbReference>
<dbReference type="SMART" id="SM01001">
    <property type="entry name" value="AIRC"/>
    <property type="match status" value="1"/>
</dbReference>
<reference evidence="7 8" key="1">
    <citation type="journal article" date="2015" name="Microbiome">
        <title>Genomic resolution of linkages in carbon, nitrogen, and sulfur cycling among widespread estuary sediment bacteria.</title>
        <authorList>
            <person name="Baker B.J."/>
            <person name="Lazar C.S."/>
            <person name="Teske A.P."/>
            <person name="Dick G.J."/>
        </authorList>
    </citation>
    <scope>NUCLEOTIDE SEQUENCE [LARGE SCALE GENOMIC DNA]</scope>
    <source>
        <strain evidence="7">SM23_60</strain>
    </source>
</reference>
<dbReference type="GO" id="GO:0006189">
    <property type="term" value="P:'de novo' IMP biosynthetic process"/>
    <property type="evidence" value="ECO:0007669"/>
    <property type="project" value="UniProtKB-UniRule"/>
</dbReference>
<evidence type="ECO:0000313" key="8">
    <source>
        <dbReference type="Proteomes" id="UP000051096"/>
    </source>
</evidence>
<feature type="binding site" evidence="3 5">
    <location>
        <position position="39"/>
    </location>
    <ligand>
        <name>substrate</name>
    </ligand>
</feature>
<gene>
    <name evidence="3" type="primary">purE</name>
    <name evidence="7" type="ORF">AMJ87_13010</name>
</gene>
<dbReference type="EC" id="5.4.99.18" evidence="3 4"/>
<dbReference type="Proteomes" id="UP000051096">
    <property type="component" value="Unassembled WGS sequence"/>
</dbReference>
<organism evidence="7 8">
    <name type="scientific">candidate division WOR_3 bacterium SM23_60</name>
    <dbReference type="NCBI Taxonomy" id="1703780"/>
    <lineage>
        <taxon>Bacteria</taxon>
        <taxon>Bacteria division WOR-3</taxon>
    </lineage>
</organism>
<proteinExistence type="inferred from homology"/>
<dbReference type="EMBL" id="LJUO01000207">
    <property type="protein sequence ID" value="KPK67666.1"/>
    <property type="molecule type" value="Genomic_DNA"/>
</dbReference>
<comment type="similarity">
    <text evidence="3">Belongs to the AIR carboxylase family. Class I subfamily.</text>
</comment>
<comment type="pathway">
    <text evidence="3 4">Purine metabolism; IMP biosynthesis via de novo pathway; 5-amino-1-(5-phospho-D-ribosyl)imidazole-4-carboxylate from 5-amino-1-(5-phospho-D-ribosyl)imidazole (N5-CAIR route): step 2/2.</text>
</comment>
<evidence type="ECO:0000256" key="2">
    <source>
        <dbReference type="ARBA" id="ARBA00023235"/>
    </source>
</evidence>
<dbReference type="InterPro" id="IPR024694">
    <property type="entry name" value="PurE_prokaryotes"/>
</dbReference>
<feature type="binding site" evidence="3 5">
    <location>
        <position position="9"/>
    </location>
    <ligand>
        <name>substrate</name>
    </ligand>
</feature>
<comment type="function">
    <text evidence="3 4">Catalyzes the conversion of N5-carboxyaminoimidazole ribonucleotide (N5-CAIR) to 4-carboxy-5-aminoimidazole ribonucleotide (CAIR).</text>
</comment>
<accession>A0A0S8G570</accession>
<dbReference type="InterPro" id="IPR000031">
    <property type="entry name" value="PurE_dom"/>
</dbReference>
<evidence type="ECO:0000313" key="7">
    <source>
        <dbReference type="EMBL" id="KPK67666.1"/>
    </source>
</evidence>
<dbReference type="PIRSF" id="PIRSF001338">
    <property type="entry name" value="AIR_carboxylase"/>
    <property type="match status" value="1"/>
</dbReference>
<keyword evidence="2 3" id="KW-0413">Isomerase</keyword>